<dbReference type="GO" id="GO:0009231">
    <property type="term" value="P:riboflavin biosynthetic process"/>
    <property type="evidence" value="ECO:0007669"/>
    <property type="project" value="UniProtKB-UniPathway"/>
</dbReference>
<evidence type="ECO:0000256" key="6">
    <source>
        <dbReference type="ARBA" id="ARBA00022619"/>
    </source>
</evidence>
<dbReference type="InterPro" id="IPR016192">
    <property type="entry name" value="APOBEC/CMP_deaminase_Zn-bd"/>
</dbReference>
<comment type="similarity">
    <text evidence="5 12">In the C-terminal section; belongs to the HTP reductase family.</text>
</comment>
<feature type="binding site" evidence="14">
    <location>
        <position position="191"/>
    </location>
    <ligand>
        <name>substrate</name>
    </ligand>
</feature>
<evidence type="ECO:0000256" key="14">
    <source>
        <dbReference type="PIRSR" id="PIRSR006769-2"/>
    </source>
</evidence>
<dbReference type="CDD" id="cd01284">
    <property type="entry name" value="Riboflavin_deaminase-reductase"/>
    <property type="match status" value="1"/>
</dbReference>
<evidence type="ECO:0000256" key="10">
    <source>
        <dbReference type="ARBA" id="ARBA00023002"/>
    </source>
</evidence>
<evidence type="ECO:0000259" key="16">
    <source>
        <dbReference type="PROSITE" id="PS51747"/>
    </source>
</evidence>
<dbReference type="EC" id="3.5.4.26" evidence="12"/>
<dbReference type="NCBIfam" id="TIGR00326">
    <property type="entry name" value="eubact_ribD"/>
    <property type="match status" value="1"/>
</dbReference>
<evidence type="ECO:0000256" key="4">
    <source>
        <dbReference type="ARBA" id="ARBA00005259"/>
    </source>
</evidence>
<evidence type="ECO:0000256" key="15">
    <source>
        <dbReference type="PIRSR" id="PIRSR006769-3"/>
    </source>
</evidence>
<dbReference type="EC" id="1.1.1.193" evidence="12"/>
<dbReference type="NCBIfam" id="TIGR00227">
    <property type="entry name" value="ribD_Cterm"/>
    <property type="match status" value="1"/>
</dbReference>
<dbReference type="RefSeq" id="WP_210511883.1">
    <property type="nucleotide sequence ID" value="NZ_JAFIDN010000006.1"/>
</dbReference>
<reference evidence="17" key="1">
    <citation type="submission" date="2021-02" db="EMBL/GenBank/DDBJ databases">
        <title>Natronogracilivirga saccharolytica gen. nov. sp. nov. a new anaerobic, haloalkiliphilic carbohydrate-fermenting bacterium from soda lake and proposing of Cyclonatronumiaceae fam. nov. in the phylum Balneolaeota.</title>
        <authorList>
            <person name="Zhilina T.N."/>
            <person name="Sorokin D.Y."/>
            <person name="Zavarzina D.G."/>
            <person name="Toshchakov S.V."/>
            <person name="Kublanov I.V."/>
        </authorList>
    </citation>
    <scope>NUCLEOTIDE SEQUENCE</scope>
    <source>
        <strain evidence="17">Z-1702</strain>
    </source>
</reference>
<feature type="binding site" evidence="14">
    <location>
        <position position="203"/>
    </location>
    <ligand>
        <name>substrate</name>
    </ligand>
</feature>
<comment type="pathway">
    <text evidence="2 12">Cofactor biosynthesis; riboflavin biosynthesis; 5-amino-6-(D-ribitylamino)uracil from GTP: step 2/4.</text>
</comment>
<evidence type="ECO:0000256" key="1">
    <source>
        <dbReference type="ARBA" id="ARBA00002151"/>
    </source>
</evidence>
<dbReference type="AlphaFoldDB" id="A0A8J7S9E4"/>
<name>A0A8J7S9E4_9BACT</name>
<dbReference type="GO" id="GO:0008703">
    <property type="term" value="F:5-amino-6-(5-phosphoribosylamino)uracil reductase activity"/>
    <property type="evidence" value="ECO:0007669"/>
    <property type="project" value="UniProtKB-EC"/>
</dbReference>
<keyword evidence="10 12" id="KW-0560">Oxidoreductase</keyword>
<dbReference type="InterPro" id="IPR024072">
    <property type="entry name" value="DHFR-like_dom_sf"/>
</dbReference>
<dbReference type="Gene3D" id="3.40.430.10">
    <property type="entry name" value="Dihydrofolate Reductase, subunit A"/>
    <property type="match status" value="1"/>
</dbReference>
<dbReference type="PROSITE" id="PS51747">
    <property type="entry name" value="CYT_DCMP_DEAMINASES_2"/>
    <property type="match status" value="1"/>
</dbReference>
<evidence type="ECO:0000256" key="3">
    <source>
        <dbReference type="ARBA" id="ARBA00004910"/>
    </source>
</evidence>
<dbReference type="InterPro" id="IPR004794">
    <property type="entry name" value="Eubact_RibD"/>
</dbReference>
<evidence type="ECO:0000256" key="8">
    <source>
        <dbReference type="ARBA" id="ARBA00022833"/>
    </source>
</evidence>
<comment type="pathway">
    <text evidence="3 12">Cofactor biosynthesis; riboflavin biosynthesis; 5-amino-6-(D-ribitylamino)uracil from GTP: step 3/4.</text>
</comment>
<dbReference type="GO" id="GO:0050661">
    <property type="term" value="F:NADP binding"/>
    <property type="evidence" value="ECO:0007669"/>
    <property type="project" value="InterPro"/>
</dbReference>
<feature type="binding site" evidence="14">
    <location>
        <position position="177"/>
    </location>
    <ligand>
        <name>NADP(+)</name>
        <dbReference type="ChEBI" id="CHEBI:58349"/>
    </ligand>
</feature>
<feature type="binding site" evidence="14">
    <location>
        <position position="214"/>
    </location>
    <ligand>
        <name>substrate</name>
    </ligand>
</feature>
<feature type="binding site" evidence="14">
    <location>
        <position position="307"/>
    </location>
    <ligand>
        <name>substrate</name>
    </ligand>
</feature>
<dbReference type="SUPFAM" id="SSF53597">
    <property type="entry name" value="Dihydrofolate reductase-like"/>
    <property type="match status" value="1"/>
</dbReference>
<keyword evidence="6 12" id="KW-0686">Riboflavin biosynthesis</keyword>
<feature type="domain" description="CMP/dCMP-type deaminase" evidence="16">
    <location>
        <begin position="5"/>
        <end position="130"/>
    </location>
</feature>
<dbReference type="PANTHER" id="PTHR38011:SF7">
    <property type="entry name" value="2,5-DIAMINO-6-RIBOSYLAMINO-4(3H)-PYRIMIDINONE 5'-PHOSPHATE REDUCTASE"/>
    <property type="match status" value="1"/>
</dbReference>
<keyword evidence="8 12" id="KW-0862">Zinc</keyword>
<dbReference type="Gene3D" id="3.40.140.10">
    <property type="entry name" value="Cytidine Deaminase, domain 2"/>
    <property type="match status" value="1"/>
</dbReference>
<dbReference type="PANTHER" id="PTHR38011">
    <property type="entry name" value="DIHYDROFOLATE REDUCTASE FAMILY PROTEIN (AFU_ORTHOLOGUE AFUA_8G06820)"/>
    <property type="match status" value="1"/>
</dbReference>
<feature type="binding site" evidence="15">
    <location>
        <position position="55"/>
    </location>
    <ligand>
        <name>Zn(2+)</name>
        <dbReference type="ChEBI" id="CHEBI:29105"/>
        <note>catalytic</note>
    </ligand>
</feature>
<organism evidence="17 18">
    <name type="scientific">Natronogracilivirga saccharolytica</name>
    <dbReference type="NCBI Taxonomy" id="2812953"/>
    <lineage>
        <taxon>Bacteria</taxon>
        <taxon>Pseudomonadati</taxon>
        <taxon>Balneolota</taxon>
        <taxon>Balneolia</taxon>
        <taxon>Balneolales</taxon>
        <taxon>Cyclonatronaceae</taxon>
        <taxon>Natronogracilivirga</taxon>
    </lineage>
</organism>
<dbReference type="InterPro" id="IPR002734">
    <property type="entry name" value="RibDG_C"/>
</dbReference>
<feature type="binding site" evidence="14">
    <location>
        <position position="211"/>
    </location>
    <ligand>
        <name>substrate</name>
    </ligand>
</feature>
<accession>A0A8J7S9E4</accession>
<dbReference type="EMBL" id="JAFIDN010000006">
    <property type="protein sequence ID" value="MBP3192818.1"/>
    <property type="molecule type" value="Genomic_DNA"/>
</dbReference>
<evidence type="ECO:0000256" key="12">
    <source>
        <dbReference type="PIRNR" id="PIRNR006769"/>
    </source>
</evidence>
<comment type="catalytic activity">
    <reaction evidence="12">
        <text>2,5-diamino-6-hydroxy-4-(5-phosphoribosylamino)-pyrimidine + H2O + H(+) = 5-amino-6-(5-phospho-D-ribosylamino)uracil + NH4(+)</text>
        <dbReference type="Rhea" id="RHEA:21868"/>
        <dbReference type="ChEBI" id="CHEBI:15377"/>
        <dbReference type="ChEBI" id="CHEBI:15378"/>
        <dbReference type="ChEBI" id="CHEBI:28938"/>
        <dbReference type="ChEBI" id="CHEBI:58453"/>
        <dbReference type="ChEBI" id="CHEBI:58614"/>
        <dbReference type="EC" id="3.5.4.26"/>
    </reaction>
</comment>
<comment type="caution">
    <text evidence="17">The sequence shown here is derived from an EMBL/GenBank/DDBJ whole genome shotgun (WGS) entry which is preliminary data.</text>
</comment>
<keyword evidence="11" id="KW-0511">Multifunctional enzyme</keyword>
<evidence type="ECO:0000256" key="2">
    <source>
        <dbReference type="ARBA" id="ARBA00004882"/>
    </source>
</evidence>
<dbReference type="Proteomes" id="UP000673975">
    <property type="component" value="Unassembled WGS sequence"/>
</dbReference>
<dbReference type="InterPro" id="IPR011549">
    <property type="entry name" value="RibD_C"/>
</dbReference>
<comment type="catalytic activity">
    <reaction evidence="12">
        <text>5-amino-6-(5-phospho-D-ribitylamino)uracil + NADP(+) = 5-amino-6-(5-phospho-D-ribosylamino)uracil + NADPH + H(+)</text>
        <dbReference type="Rhea" id="RHEA:17845"/>
        <dbReference type="ChEBI" id="CHEBI:15378"/>
        <dbReference type="ChEBI" id="CHEBI:57783"/>
        <dbReference type="ChEBI" id="CHEBI:58349"/>
        <dbReference type="ChEBI" id="CHEBI:58421"/>
        <dbReference type="ChEBI" id="CHEBI:58453"/>
        <dbReference type="EC" id="1.1.1.193"/>
    </reaction>
</comment>
<dbReference type="GO" id="GO:0008270">
    <property type="term" value="F:zinc ion binding"/>
    <property type="evidence" value="ECO:0007669"/>
    <property type="project" value="InterPro"/>
</dbReference>
<dbReference type="InterPro" id="IPR016193">
    <property type="entry name" value="Cytidine_deaminase-like"/>
</dbReference>
<dbReference type="Pfam" id="PF00383">
    <property type="entry name" value="dCMP_cyt_deam_1"/>
    <property type="match status" value="1"/>
</dbReference>
<proteinExistence type="inferred from homology"/>
<evidence type="ECO:0000313" key="17">
    <source>
        <dbReference type="EMBL" id="MBP3192818.1"/>
    </source>
</evidence>
<dbReference type="GO" id="GO:0008835">
    <property type="term" value="F:diaminohydroxyphosphoribosylaminopyrimidine deaminase activity"/>
    <property type="evidence" value="ECO:0007669"/>
    <property type="project" value="UniProtKB-EC"/>
</dbReference>
<keyword evidence="9 12" id="KW-0521">NADP</keyword>
<comment type="cofactor">
    <cofactor evidence="12 15">
        <name>Zn(2+)</name>
        <dbReference type="ChEBI" id="CHEBI:29105"/>
    </cofactor>
    <text evidence="12 15">Binds 1 zinc ion.</text>
</comment>
<feature type="binding site" evidence="15">
    <location>
        <position position="91"/>
    </location>
    <ligand>
        <name>Zn(2+)</name>
        <dbReference type="ChEBI" id="CHEBI:29105"/>
        <note>catalytic</note>
    </ligand>
</feature>
<feature type="active site" description="Proton donor" evidence="13">
    <location>
        <position position="57"/>
    </location>
</feature>
<dbReference type="InterPro" id="IPR002125">
    <property type="entry name" value="CMP_dCMP_dom"/>
</dbReference>
<comment type="similarity">
    <text evidence="4 12">In the N-terminal section; belongs to the cytidine and deoxycytidylate deaminase family.</text>
</comment>
<feature type="binding site" evidence="14">
    <location>
        <position position="175"/>
    </location>
    <ligand>
        <name>substrate</name>
    </ligand>
</feature>
<comment type="function">
    <text evidence="1 12">Converts 2,5-diamino-6-(ribosylamino)-4(3h)-pyrimidinone 5'-phosphate into 5-amino-6-(ribosylamino)-2,4(1h,3h)-pyrimidinedione 5'-phosphate.</text>
</comment>
<dbReference type="UniPathway" id="UPA00275">
    <property type="reaction ID" value="UER00401"/>
</dbReference>
<feature type="binding site" evidence="14">
    <location>
        <position position="207"/>
    </location>
    <ligand>
        <name>NADP(+)</name>
        <dbReference type="ChEBI" id="CHEBI:58349"/>
    </ligand>
</feature>
<dbReference type="SUPFAM" id="SSF53927">
    <property type="entry name" value="Cytidine deaminase-like"/>
    <property type="match status" value="1"/>
</dbReference>
<feature type="binding site" evidence="14">
    <location>
        <begin position="309"/>
        <end position="315"/>
    </location>
    <ligand>
        <name>NADP(+)</name>
        <dbReference type="ChEBI" id="CHEBI:58349"/>
    </ligand>
</feature>
<feature type="binding site" evidence="14">
    <location>
        <position position="161"/>
    </location>
    <ligand>
        <name>NADP(+)</name>
        <dbReference type="ChEBI" id="CHEBI:58349"/>
    </ligand>
</feature>
<evidence type="ECO:0000313" key="18">
    <source>
        <dbReference type="Proteomes" id="UP000673975"/>
    </source>
</evidence>
<keyword evidence="12 17" id="KW-0378">Hydrolase</keyword>
<keyword evidence="18" id="KW-1185">Reference proteome</keyword>
<dbReference type="InterPro" id="IPR050765">
    <property type="entry name" value="Riboflavin_Biosynth_HTPR"/>
</dbReference>
<evidence type="ECO:0000256" key="13">
    <source>
        <dbReference type="PIRSR" id="PIRSR006769-1"/>
    </source>
</evidence>
<evidence type="ECO:0000256" key="7">
    <source>
        <dbReference type="ARBA" id="ARBA00022723"/>
    </source>
</evidence>
<dbReference type="PIRSF" id="PIRSF006769">
    <property type="entry name" value="RibD"/>
    <property type="match status" value="1"/>
</dbReference>
<keyword evidence="7 12" id="KW-0479">Metal-binding</keyword>
<protein>
    <recommendedName>
        <fullName evidence="12">Riboflavin biosynthesis protein RibD</fullName>
    </recommendedName>
    <domain>
        <recommendedName>
            <fullName evidence="12">Diaminohydroxyphosphoribosylaminopyrimidine deaminase</fullName>
            <shortName evidence="12">DRAP deaminase</shortName>
            <ecNumber evidence="12">3.5.4.26</ecNumber>
        </recommendedName>
        <alternativeName>
            <fullName evidence="12">Riboflavin-specific deaminase</fullName>
        </alternativeName>
    </domain>
    <domain>
        <recommendedName>
            <fullName evidence="12">5-amino-6-(5-phosphoribosylamino)uracil reductase</fullName>
            <ecNumber evidence="12">1.1.1.193</ecNumber>
        </recommendedName>
        <alternativeName>
            <fullName evidence="12">HTP reductase</fullName>
        </alternativeName>
    </domain>
</protein>
<dbReference type="Pfam" id="PF01872">
    <property type="entry name" value="RibD_C"/>
    <property type="match status" value="1"/>
</dbReference>
<sequence>MSFSNDDSKRMRRALRLAEKGKGYVAPNPLVGCVICSKDGRVIGEGFHERYGKAHAEINALEKVRDPSDLLDATVYVTLEPCSHHGKTPPCAETLGKYPLKRVVVAMKDPNPQVNGNGMAHLKSKGIRVETGLLEDEARRLNEVFIFNTRFGKPYVILKVAQTLDGYVAAPDGGSKWISGDKARKMVHKWRSEYDAVMVGRNTALLDNPKLTVRHVSGRQPKRIVIDGPGTLPDDLHLFSDIHEDKTIRVTYNRSLADNQPDPALSMLQPDYFRGANIAVSEINGHCNLEQAINKIGDMGINSILVEAGSSLASALVRENLVDKLQLFIAPKMLGGGTRSFLGLGIERMSEVIGFREGRWEKFGDDMLYTGYF</sequence>
<dbReference type="PROSITE" id="PS00903">
    <property type="entry name" value="CYT_DCMP_DEAMINASES_1"/>
    <property type="match status" value="1"/>
</dbReference>
<gene>
    <name evidence="17" type="primary">ribD</name>
    <name evidence="17" type="ORF">NATSA_09095</name>
</gene>
<evidence type="ECO:0000256" key="11">
    <source>
        <dbReference type="ARBA" id="ARBA00023268"/>
    </source>
</evidence>
<feature type="binding site" evidence="15">
    <location>
        <position position="82"/>
    </location>
    <ligand>
        <name>Zn(2+)</name>
        <dbReference type="ChEBI" id="CHEBI:29105"/>
        <note>catalytic</note>
    </ligand>
</feature>
<evidence type="ECO:0000256" key="9">
    <source>
        <dbReference type="ARBA" id="ARBA00022857"/>
    </source>
</evidence>
<evidence type="ECO:0000256" key="5">
    <source>
        <dbReference type="ARBA" id="ARBA00007417"/>
    </source>
</evidence>